<feature type="chain" id="PRO_5045655090" evidence="2">
    <location>
        <begin position="29"/>
        <end position="231"/>
    </location>
</feature>
<keyword evidence="1" id="KW-0472">Membrane</keyword>
<keyword evidence="1" id="KW-1133">Transmembrane helix</keyword>
<gene>
    <name evidence="4" type="ORF">ACFSXZ_25295</name>
</gene>
<keyword evidence="2" id="KW-0732">Signal</keyword>
<dbReference type="Pfam" id="PF07987">
    <property type="entry name" value="DUF1775"/>
    <property type="match status" value="1"/>
</dbReference>
<evidence type="ECO:0000313" key="4">
    <source>
        <dbReference type="EMBL" id="MFD2419648.1"/>
    </source>
</evidence>
<dbReference type="InterPro" id="IPR012533">
    <property type="entry name" value="YcnI-copper_dom"/>
</dbReference>
<evidence type="ECO:0000259" key="3">
    <source>
        <dbReference type="Pfam" id="PF07987"/>
    </source>
</evidence>
<dbReference type="RefSeq" id="WP_378267674.1">
    <property type="nucleotide sequence ID" value="NZ_JBHUKR010000013.1"/>
</dbReference>
<keyword evidence="5" id="KW-1185">Reference proteome</keyword>
<dbReference type="CDD" id="cd08545">
    <property type="entry name" value="YcnI_like"/>
    <property type="match status" value="1"/>
</dbReference>
<accession>A0ABW5FX71</accession>
<evidence type="ECO:0000313" key="5">
    <source>
        <dbReference type="Proteomes" id="UP001597417"/>
    </source>
</evidence>
<dbReference type="Gene3D" id="2.60.40.2230">
    <property type="entry name" value="Uncharacterised protein YcnI-like PF07987, DUF1775"/>
    <property type="match status" value="1"/>
</dbReference>
<dbReference type="InterPro" id="IPR038507">
    <property type="entry name" value="YcnI-like_sf"/>
</dbReference>
<proteinExistence type="predicted"/>
<evidence type="ECO:0000256" key="2">
    <source>
        <dbReference type="SAM" id="SignalP"/>
    </source>
</evidence>
<sequence>MSRSLRRLAVLCAAGVLAVLAAPAVASAHVTANPSTAEQGGYAKITFRVPDERDNASTTQVEIDFPADHPLASVSTRAVPGWTAQVTKAPLANPVTMDGKQLTEAVSKIVWTGAKISPGQFEEFDVSMGPLPADAGQMVFKALQTYDNGEVVRWIDTAAAGAPEPEHPAPTVKLVAKNAPVTAAAVSTPRDSGSSTPTVLGIVAIVLAVAALAVAVLLRRPRSRTDGSGAQ</sequence>
<comment type="caution">
    <text evidence="4">The sequence shown here is derived from an EMBL/GenBank/DDBJ whole genome shotgun (WGS) entry which is preliminary data.</text>
</comment>
<protein>
    <submittedName>
        <fullName evidence="4">YcnI family protein</fullName>
    </submittedName>
</protein>
<feature type="domain" description="YncI copper-binding" evidence="3">
    <location>
        <begin position="29"/>
        <end position="174"/>
    </location>
</feature>
<dbReference type="EMBL" id="JBHUKR010000013">
    <property type="protein sequence ID" value="MFD2419648.1"/>
    <property type="molecule type" value="Genomic_DNA"/>
</dbReference>
<feature type="transmembrane region" description="Helical" evidence="1">
    <location>
        <begin position="199"/>
        <end position="218"/>
    </location>
</feature>
<feature type="signal peptide" evidence="2">
    <location>
        <begin position="1"/>
        <end position="28"/>
    </location>
</feature>
<reference evidence="5" key="1">
    <citation type="journal article" date="2019" name="Int. J. Syst. Evol. Microbiol.">
        <title>The Global Catalogue of Microorganisms (GCM) 10K type strain sequencing project: providing services to taxonomists for standard genome sequencing and annotation.</title>
        <authorList>
            <consortium name="The Broad Institute Genomics Platform"/>
            <consortium name="The Broad Institute Genome Sequencing Center for Infectious Disease"/>
            <person name="Wu L."/>
            <person name="Ma J."/>
        </authorList>
    </citation>
    <scope>NUCLEOTIDE SEQUENCE [LARGE SCALE GENOMIC DNA]</scope>
    <source>
        <strain evidence="5">CGMCC 4.7645</strain>
    </source>
</reference>
<name>A0ABW5FX71_9PSEU</name>
<evidence type="ECO:0000256" key="1">
    <source>
        <dbReference type="SAM" id="Phobius"/>
    </source>
</evidence>
<keyword evidence="1" id="KW-0812">Transmembrane</keyword>
<dbReference type="Proteomes" id="UP001597417">
    <property type="component" value="Unassembled WGS sequence"/>
</dbReference>
<organism evidence="4 5">
    <name type="scientific">Amycolatopsis pigmentata</name>
    <dbReference type="NCBI Taxonomy" id="450801"/>
    <lineage>
        <taxon>Bacteria</taxon>
        <taxon>Bacillati</taxon>
        <taxon>Actinomycetota</taxon>
        <taxon>Actinomycetes</taxon>
        <taxon>Pseudonocardiales</taxon>
        <taxon>Pseudonocardiaceae</taxon>
        <taxon>Amycolatopsis</taxon>
    </lineage>
</organism>